<sequence length="104" mass="12215">MIVNRSEDESNAVWKIREDELNQAREYKYLGMGVSPSGCEKTKNEKIGLVNQWVGRLEGAARMRASKYDVLREVWKRVAVSTIMYDMVVIAWNENEIDKRYRIE</sequence>
<dbReference type="AlphaFoldDB" id="A0A5B7J4Y6"/>
<gene>
    <name evidence="1" type="ORF">E2C01_086849</name>
</gene>
<comment type="caution">
    <text evidence="1">The sequence shown here is derived from an EMBL/GenBank/DDBJ whole genome shotgun (WGS) entry which is preliminary data.</text>
</comment>
<reference evidence="1 2" key="1">
    <citation type="submission" date="2019-05" db="EMBL/GenBank/DDBJ databases">
        <title>Another draft genome of Portunus trituberculatus and its Hox gene families provides insights of decapod evolution.</title>
        <authorList>
            <person name="Jeong J.-H."/>
            <person name="Song I."/>
            <person name="Kim S."/>
            <person name="Choi T."/>
            <person name="Kim D."/>
            <person name="Ryu S."/>
            <person name="Kim W."/>
        </authorList>
    </citation>
    <scope>NUCLEOTIDE SEQUENCE [LARGE SCALE GENOMIC DNA]</scope>
    <source>
        <tissue evidence="1">Muscle</tissue>
    </source>
</reference>
<name>A0A5B7J4Y6_PORTR</name>
<proteinExistence type="predicted"/>
<dbReference type="Proteomes" id="UP000324222">
    <property type="component" value="Unassembled WGS sequence"/>
</dbReference>
<keyword evidence="2" id="KW-1185">Reference proteome</keyword>
<evidence type="ECO:0000313" key="2">
    <source>
        <dbReference type="Proteomes" id="UP000324222"/>
    </source>
</evidence>
<dbReference type="EMBL" id="VSRR010088967">
    <property type="protein sequence ID" value="MPC91790.1"/>
    <property type="molecule type" value="Genomic_DNA"/>
</dbReference>
<dbReference type="OrthoDB" id="6363082at2759"/>
<organism evidence="1 2">
    <name type="scientific">Portunus trituberculatus</name>
    <name type="common">Swimming crab</name>
    <name type="synonym">Neptunus trituberculatus</name>
    <dbReference type="NCBI Taxonomy" id="210409"/>
    <lineage>
        <taxon>Eukaryota</taxon>
        <taxon>Metazoa</taxon>
        <taxon>Ecdysozoa</taxon>
        <taxon>Arthropoda</taxon>
        <taxon>Crustacea</taxon>
        <taxon>Multicrustacea</taxon>
        <taxon>Malacostraca</taxon>
        <taxon>Eumalacostraca</taxon>
        <taxon>Eucarida</taxon>
        <taxon>Decapoda</taxon>
        <taxon>Pleocyemata</taxon>
        <taxon>Brachyura</taxon>
        <taxon>Eubrachyura</taxon>
        <taxon>Portunoidea</taxon>
        <taxon>Portunidae</taxon>
        <taxon>Portuninae</taxon>
        <taxon>Portunus</taxon>
    </lineage>
</organism>
<protein>
    <submittedName>
        <fullName evidence="1">Uncharacterized protein</fullName>
    </submittedName>
</protein>
<accession>A0A5B7J4Y6</accession>
<evidence type="ECO:0000313" key="1">
    <source>
        <dbReference type="EMBL" id="MPC91790.1"/>
    </source>
</evidence>